<feature type="signal peptide" evidence="1">
    <location>
        <begin position="1"/>
        <end position="24"/>
    </location>
</feature>
<dbReference type="SUPFAM" id="SSF56935">
    <property type="entry name" value="Porins"/>
    <property type="match status" value="1"/>
</dbReference>
<evidence type="ECO:0000313" key="3">
    <source>
        <dbReference type="Proteomes" id="UP000218627"/>
    </source>
</evidence>
<dbReference type="EMBL" id="OBEN01000002">
    <property type="protein sequence ID" value="SNZ12890.1"/>
    <property type="molecule type" value="Genomic_DNA"/>
</dbReference>
<evidence type="ECO:0000256" key="1">
    <source>
        <dbReference type="SAM" id="SignalP"/>
    </source>
</evidence>
<protein>
    <recommendedName>
        <fullName evidence="4">Porin</fullName>
    </recommendedName>
</protein>
<feature type="chain" id="PRO_5013103415" description="Porin" evidence="1">
    <location>
        <begin position="25"/>
        <end position="529"/>
    </location>
</feature>
<evidence type="ECO:0000313" key="2">
    <source>
        <dbReference type="EMBL" id="SNZ12890.1"/>
    </source>
</evidence>
<dbReference type="RefSeq" id="WP_096600872.1">
    <property type="nucleotide sequence ID" value="NZ_OBEN01000002.1"/>
</dbReference>
<accession>A0A285NTV2</accession>
<evidence type="ECO:0008006" key="4">
    <source>
        <dbReference type="Google" id="ProtNLM"/>
    </source>
</evidence>
<gene>
    <name evidence="2" type="ORF">SAMN06265353_0544</name>
</gene>
<dbReference type="OrthoDB" id="9775at2"/>
<keyword evidence="1" id="KW-0732">Signal</keyword>
<sequence>MKKGKILSSGLLMACLFAPEFAHAIRLSGPAEEQYLDINFLMQLWFRHQNISSTNRPNFVNASDRDDVFFRRVRLRFFGSASPWFKFNLVLRDNDFGRDPYDAPFGGQPTHSKRQSNRNTGYFHEFDAILVPSAMMDTKGITFDLHLGYPRVPLGREQFQRAYDNLDLDRTNASLRWAHLAIGDVTGRAFGGYAHIRASNKGSGYSKITLDGFVGAFGGFKNVKNPWDESVVGVSTGTPLCGYTSPNPAIATCLSKARGNSSNNFLYTFRATVQFGEPEGKPAIYNWLYRDTYLGKRKGITLGVSYAFQNKISQHIITDTQGISPGFLGNGAPSNGAGTVNVRIPYLLLPNPIGVSSPTVSDSLLNNKVDMKFYGADIAWHHGPISFVAEVGQVKFSKLLLTDGVNNPYPGRSIKNDFWLVKAGYMINPNAVHKFEPYISYSEYKPQIVQVGSGANARLYGDATNFVGANQLTAGQDRSSLGKIKQVGIGINYYYKSENFRWTLEYTRFDEQRNKINNDAVTLQFQWIF</sequence>
<keyword evidence="3" id="KW-1185">Reference proteome</keyword>
<proteinExistence type="predicted"/>
<dbReference type="AlphaFoldDB" id="A0A285NTV2"/>
<dbReference type="Gene3D" id="2.40.160.10">
    <property type="entry name" value="Porin"/>
    <property type="match status" value="1"/>
</dbReference>
<dbReference type="Proteomes" id="UP000218627">
    <property type="component" value="Unassembled WGS sequence"/>
</dbReference>
<organism evidence="2 3">
    <name type="scientific">Hydrogenobacter hydrogenophilus</name>
    <dbReference type="NCBI Taxonomy" id="35835"/>
    <lineage>
        <taxon>Bacteria</taxon>
        <taxon>Pseudomonadati</taxon>
        <taxon>Aquificota</taxon>
        <taxon>Aquificia</taxon>
        <taxon>Aquificales</taxon>
        <taxon>Aquificaceae</taxon>
        <taxon>Hydrogenobacter</taxon>
    </lineage>
</organism>
<reference evidence="3" key="1">
    <citation type="submission" date="2017-09" db="EMBL/GenBank/DDBJ databases">
        <authorList>
            <person name="Varghese N."/>
            <person name="Submissions S."/>
        </authorList>
    </citation>
    <scope>NUCLEOTIDE SEQUENCE [LARGE SCALE GENOMIC DNA]</scope>
    <source>
        <strain evidence="3">DSM 2913</strain>
    </source>
</reference>
<name>A0A285NTV2_9AQUI</name>
<dbReference type="InterPro" id="IPR023614">
    <property type="entry name" value="Porin_dom_sf"/>
</dbReference>